<dbReference type="EMBL" id="JAEANY010000003">
    <property type="protein sequence ID" value="MBH5323158.1"/>
    <property type="molecule type" value="Genomic_DNA"/>
</dbReference>
<comment type="caution">
    <text evidence="1">The sequence shown here is derived from an EMBL/GenBank/DDBJ whole genome shotgun (WGS) entry which is preliminary data.</text>
</comment>
<dbReference type="Pfam" id="PF14907">
    <property type="entry name" value="NTP_transf_5"/>
    <property type="match status" value="1"/>
</dbReference>
<evidence type="ECO:0000313" key="1">
    <source>
        <dbReference type="EMBL" id="MBH5323158.1"/>
    </source>
</evidence>
<keyword evidence="2" id="KW-1185">Reference proteome</keyword>
<organism evidence="1 2">
    <name type="scientific">Aurantiacibacter sediminis</name>
    <dbReference type="NCBI Taxonomy" id="2793064"/>
    <lineage>
        <taxon>Bacteria</taxon>
        <taxon>Pseudomonadati</taxon>
        <taxon>Pseudomonadota</taxon>
        <taxon>Alphaproteobacteria</taxon>
        <taxon>Sphingomonadales</taxon>
        <taxon>Erythrobacteraceae</taxon>
        <taxon>Aurantiacibacter</taxon>
    </lineage>
</organism>
<name>A0ABS0N5V9_9SPHN</name>
<reference evidence="1 2" key="1">
    <citation type="submission" date="2020-11" db="EMBL/GenBank/DDBJ databases">
        <title>Erythrobacter sediminis sp. nov., a marine bacterium from a tidal flat of Garorim Bay.</title>
        <authorList>
            <person name="Kim D."/>
            <person name="Yoo Y."/>
            <person name="Kim J.-J."/>
        </authorList>
    </citation>
    <scope>NUCLEOTIDE SEQUENCE [LARGE SCALE GENOMIC DNA]</scope>
    <source>
        <strain evidence="1 2">JGD-13</strain>
    </source>
</reference>
<dbReference type="RefSeq" id="WP_197921856.1">
    <property type="nucleotide sequence ID" value="NZ_CAWPTA010000008.1"/>
</dbReference>
<protein>
    <submittedName>
        <fullName evidence="1">Nucleotidyltransferase family protein</fullName>
    </submittedName>
</protein>
<sequence length="356" mass="40571">MNSPPRQLLELADALRPALHHPNAGPPKPSIALAQFAVWRHRVGALLDRSWSNALEQEGEHTSEIIAVRDYLARHLDKMTRRELRQKAASKRFRPLLEAEGVASREIKGWRLGEELYGRSTLRASKDVDLLVSPENFEAAIDLAADNGYLVAGERGPEGARRARRIARYHREISIFDRDLNTEIELHSRTLGEPPSGWRDLRVEHGDRSALEDPDYILYLIIHGAVTGWKRMKWLCDLAMIVEKTDADIRAIVIARSDDLDFAPALLASLMLGKELWPDCPIEPWVGELRVDPGDERVQAHLGAFRRRLAQTEAEPLPKRVLRHAQIIRDPPVFGHHPSRIRVLRSNAMLWLLWKL</sequence>
<dbReference type="InterPro" id="IPR039498">
    <property type="entry name" value="NTP_transf_5"/>
</dbReference>
<gene>
    <name evidence="1" type="ORF">I5L03_11245</name>
</gene>
<evidence type="ECO:0000313" key="2">
    <source>
        <dbReference type="Proteomes" id="UP000602442"/>
    </source>
</evidence>
<dbReference type="Proteomes" id="UP000602442">
    <property type="component" value="Unassembled WGS sequence"/>
</dbReference>
<proteinExistence type="predicted"/>
<accession>A0ABS0N5V9</accession>